<organism evidence="1">
    <name type="scientific">uncultured Caudovirales phage</name>
    <dbReference type="NCBI Taxonomy" id="2100421"/>
    <lineage>
        <taxon>Viruses</taxon>
        <taxon>Duplodnaviria</taxon>
        <taxon>Heunggongvirae</taxon>
        <taxon>Uroviricota</taxon>
        <taxon>Caudoviricetes</taxon>
        <taxon>Peduoviridae</taxon>
        <taxon>Maltschvirus</taxon>
        <taxon>Maltschvirus maltsch</taxon>
    </lineage>
</organism>
<name>A0A6J5Q2I5_9CAUD</name>
<gene>
    <name evidence="1" type="ORF">UFOVP972_311</name>
</gene>
<dbReference type="EMBL" id="LR796923">
    <property type="protein sequence ID" value="CAB4175678.1"/>
    <property type="molecule type" value="Genomic_DNA"/>
</dbReference>
<protein>
    <submittedName>
        <fullName evidence="1">Uncharacterized protein</fullName>
    </submittedName>
</protein>
<accession>A0A6J5Q2I5</accession>
<evidence type="ECO:0000313" key="1">
    <source>
        <dbReference type="EMBL" id="CAB4175678.1"/>
    </source>
</evidence>
<reference evidence="1" key="1">
    <citation type="submission" date="2020-05" db="EMBL/GenBank/DDBJ databases">
        <authorList>
            <person name="Chiriac C."/>
            <person name="Salcher M."/>
            <person name="Ghai R."/>
            <person name="Kavagutti S V."/>
        </authorList>
    </citation>
    <scope>NUCLEOTIDE SEQUENCE</scope>
</reference>
<sequence>MIKSFIEFINENTDQRSQFIKEISQVLINKLRHSNLEESEEYTVFSGMEFQEPFTFDLILNARRDSSPNLEEDSHFNGLPWEKINFDNLGYSIDANTRMNKSKIKVPTITMHIILNPKDEPILYSKLYYRLIDILTHETNHLDQLGINRNPFNVHVSSKMERNNAKKSYKYFLLNDEIESMVEGMYASSKAQNIPLDQVFDNYLLPLIQSRYITRDEYAQVIKSWVTQALENYPDATFSNKVDHIINSI</sequence>
<proteinExistence type="predicted"/>